<name>A0A0P9D3T4_9CHLR</name>
<accession>A0A0P9D3T4</accession>
<dbReference type="EMBL" id="LJCR01001675">
    <property type="protein sequence ID" value="KPV49920.1"/>
    <property type="molecule type" value="Genomic_DNA"/>
</dbReference>
<dbReference type="Pfam" id="PF17479">
    <property type="entry name" value="DUF3048_C"/>
    <property type="match status" value="1"/>
</dbReference>
<proteinExistence type="predicted"/>
<dbReference type="AlphaFoldDB" id="A0A0P9D3T4"/>
<protein>
    <recommendedName>
        <fullName evidence="1">DUF3048 domain-containing protein</fullName>
    </recommendedName>
</protein>
<evidence type="ECO:0000259" key="1">
    <source>
        <dbReference type="Pfam" id="PF17479"/>
    </source>
</evidence>
<keyword evidence="3" id="KW-1185">Reference proteome</keyword>
<sequence length="75" mass="7997">EQRIADDPNGRIEQAVVGSGRARVFSDGIEREVTWQKDAAASPLGFFDADGSEVKLNAGPGWIVAVPSLDNLTVE</sequence>
<evidence type="ECO:0000313" key="3">
    <source>
        <dbReference type="Proteomes" id="UP000050509"/>
    </source>
</evidence>
<dbReference type="InterPro" id="IPR023158">
    <property type="entry name" value="YerB-like_sf"/>
</dbReference>
<dbReference type="Gene3D" id="3.50.90.10">
    <property type="entry name" value="YerB-like"/>
    <property type="match status" value="1"/>
</dbReference>
<dbReference type="Proteomes" id="UP000050509">
    <property type="component" value="Unassembled WGS sequence"/>
</dbReference>
<organism evidence="2 3">
    <name type="scientific">Kouleothrix aurantiaca</name>
    <dbReference type="NCBI Taxonomy" id="186479"/>
    <lineage>
        <taxon>Bacteria</taxon>
        <taxon>Bacillati</taxon>
        <taxon>Chloroflexota</taxon>
        <taxon>Chloroflexia</taxon>
        <taxon>Chloroflexales</taxon>
        <taxon>Roseiflexineae</taxon>
        <taxon>Roseiflexaceae</taxon>
        <taxon>Kouleothrix</taxon>
    </lineage>
</organism>
<feature type="domain" description="DUF3048" evidence="1">
    <location>
        <begin position="3"/>
        <end position="63"/>
    </location>
</feature>
<dbReference type="InterPro" id="IPR035328">
    <property type="entry name" value="DUF3048_C"/>
</dbReference>
<dbReference type="SUPFAM" id="SSF159774">
    <property type="entry name" value="YerB-like"/>
    <property type="match status" value="1"/>
</dbReference>
<reference evidence="2 3" key="1">
    <citation type="submission" date="2015-09" db="EMBL/GenBank/DDBJ databases">
        <title>Draft genome sequence of Kouleothrix aurantiaca JCM 19913.</title>
        <authorList>
            <person name="Hemp J."/>
        </authorList>
    </citation>
    <scope>NUCLEOTIDE SEQUENCE [LARGE SCALE GENOMIC DNA]</scope>
    <source>
        <strain evidence="2 3">COM-B</strain>
    </source>
</reference>
<comment type="caution">
    <text evidence="2">The sequence shown here is derived from an EMBL/GenBank/DDBJ whole genome shotgun (WGS) entry which is preliminary data.</text>
</comment>
<evidence type="ECO:0000313" key="2">
    <source>
        <dbReference type="EMBL" id="KPV49920.1"/>
    </source>
</evidence>
<gene>
    <name evidence="2" type="ORF">SE17_29915</name>
</gene>
<feature type="non-terminal residue" evidence="2">
    <location>
        <position position="1"/>
    </location>
</feature>